<comment type="caution">
    <text evidence="2">The sequence shown here is derived from an EMBL/GenBank/DDBJ whole genome shotgun (WGS) entry which is preliminary data.</text>
</comment>
<feature type="domain" description="EVE" evidence="1">
    <location>
        <begin position="13"/>
        <end position="136"/>
    </location>
</feature>
<sequence>MATTIDEGNLGAWLLKCNPAVYDLRAAVDAGVDYVDSWSVRPGYRAEMMAPGQKAVLWVSGDGTRMARGIWGVGWVRGRVRPADAEGAGFWTDQGARRSVRMAIALWIPVLAEPVTVKEIRAAGVTDLEVLRMPQGSNPSWISQAQLAVLEHLLPEWPTEPRGSAK</sequence>
<keyword evidence="3" id="KW-1185">Reference proteome</keyword>
<evidence type="ECO:0000259" key="1">
    <source>
        <dbReference type="Pfam" id="PF01878"/>
    </source>
</evidence>
<name>A0A853C5A6_9ACTN</name>
<evidence type="ECO:0000313" key="2">
    <source>
        <dbReference type="EMBL" id="NYJ02955.1"/>
    </source>
</evidence>
<dbReference type="InterPro" id="IPR002740">
    <property type="entry name" value="EVE_domain"/>
</dbReference>
<dbReference type="InterPro" id="IPR015947">
    <property type="entry name" value="PUA-like_sf"/>
</dbReference>
<accession>A0A853C5A6</accession>
<dbReference type="Pfam" id="PF01878">
    <property type="entry name" value="EVE"/>
    <property type="match status" value="1"/>
</dbReference>
<dbReference type="RefSeq" id="WP_179669258.1">
    <property type="nucleotide sequence ID" value="NZ_JACCFP010000001.1"/>
</dbReference>
<evidence type="ECO:0000313" key="3">
    <source>
        <dbReference type="Proteomes" id="UP000530424"/>
    </source>
</evidence>
<proteinExistence type="predicted"/>
<dbReference type="SUPFAM" id="SSF88697">
    <property type="entry name" value="PUA domain-like"/>
    <property type="match status" value="1"/>
</dbReference>
<organism evidence="2 3">
    <name type="scientific">Nocardioides thalensis</name>
    <dbReference type="NCBI Taxonomy" id="1914755"/>
    <lineage>
        <taxon>Bacteria</taxon>
        <taxon>Bacillati</taxon>
        <taxon>Actinomycetota</taxon>
        <taxon>Actinomycetes</taxon>
        <taxon>Propionibacteriales</taxon>
        <taxon>Nocardioidaceae</taxon>
        <taxon>Nocardioides</taxon>
    </lineage>
</organism>
<dbReference type="Proteomes" id="UP000530424">
    <property type="component" value="Unassembled WGS sequence"/>
</dbReference>
<reference evidence="2 3" key="1">
    <citation type="submission" date="2020-07" db="EMBL/GenBank/DDBJ databases">
        <title>Sequencing the genomes of 1000 actinobacteria strains.</title>
        <authorList>
            <person name="Klenk H.-P."/>
        </authorList>
    </citation>
    <scope>NUCLEOTIDE SEQUENCE [LARGE SCALE GENOMIC DNA]</scope>
    <source>
        <strain evidence="2 3">DSM 103833</strain>
    </source>
</reference>
<dbReference type="AlphaFoldDB" id="A0A853C5A6"/>
<dbReference type="EMBL" id="JACCFP010000001">
    <property type="protein sequence ID" value="NYJ02955.1"/>
    <property type="molecule type" value="Genomic_DNA"/>
</dbReference>
<protein>
    <recommendedName>
        <fullName evidence="1">EVE domain-containing protein</fullName>
    </recommendedName>
</protein>
<gene>
    <name evidence="2" type="ORF">HNR19_003653</name>
</gene>